<keyword evidence="3" id="KW-1185">Reference proteome</keyword>
<evidence type="ECO:0000313" key="3">
    <source>
        <dbReference type="Proteomes" id="UP001497480"/>
    </source>
</evidence>
<reference evidence="2 3" key="1">
    <citation type="submission" date="2024-03" db="EMBL/GenBank/DDBJ databases">
        <authorList>
            <person name="Martinez-Hernandez J."/>
        </authorList>
    </citation>
    <scope>NUCLEOTIDE SEQUENCE [LARGE SCALE GENOMIC DNA]</scope>
</reference>
<organism evidence="2 3">
    <name type="scientific">Lupinus luteus</name>
    <name type="common">European yellow lupine</name>
    <dbReference type="NCBI Taxonomy" id="3873"/>
    <lineage>
        <taxon>Eukaryota</taxon>
        <taxon>Viridiplantae</taxon>
        <taxon>Streptophyta</taxon>
        <taxon>Embryophyta</taxon>
        <taxon>Tracheophyta</taxon>
        <taxon>Spermatophyta</taxon>
        <taxon>Magnoliopsida</taxon>
        <taxon>eudicotyledons</taxon>
        <taxon>Gunneridae</taxon>
        <taxon>Pentapetalae</taxon>
        <taxon>rosids</taxon>
        <taxon>fabids</taxon>
        <taxon>Fabales</taxon>
        <taxon>Fabaceae</taxon>
        <taxon>Papilionoideae</taxon>
        <taxon>50 kb inversion clade</taxon>
        <taxon>genistoids sensu lato</taxon>
        <taxon>core genistoids</taxon>
        <taxon>Genisteae</taxon>
        <taxon>Lupinus</taxon>
    </lineage>
</organism>
<dbReference type="PRINTS" id="PR00111">
    <property type="entry name" value="ABHYDROLASE"/>
</dbReference>
<dbReference type="PANTHER" id="PTHR43139">
    <property type="entry name" value="SI:DKEY-122A22.2"/>
    <property type="match status" value="1"/>
</dbReference>
<dbReference type="SUPFAM" id="SSF53474">
    <property type="entry name" value="alpha/beta-Hydrolases"/>
    <property type="match status" value="1"/>
</dbReference>
<gene>
    <name evidence="2" type="ORF">LLUT_LOCUS32928</name>
</gene>
<evidence type="ECO:0000313" key="2">
    <source>
        <dbReference type="EMBL" id="CAL0331868.1"/>
    </source>
</evidence>
<evidence type="ECO:0000259" key="1">
    <source>
        <dbReference type="Pfam" id="PF00561"/>
    </source>
</evidence>
<name>A0AAV1YD62_LUPLU</name>
<accession>A0AAV1YD62</accession>
<dbReference type="Gene3D" id="3.40.50.1820">
    <property type="entry name" value="alpha/beta hydrolase"/>
    <property type="match status" value="1"/>
</dbReference>
<dbReference type="EMBL" id="CAXHTB010000023">
    <property type="protein sequence ID" value="CAL0331868.1"/>
    <property type="molecule type" value="Genomic_DNA"/>
</dbReference>
<dbReference type="InterPro" id="IPR052370">
    <property type="entry name" value="Meta-cleavage_hydrolase"/>
</dbReference>
<protein>
    <recommendedName>
        <fullName evidence="1">AB hydrolase-1 domain-containing protein</fullName>
    </recommendedName>
</protein>
<dbReference type="Proteomes" id="UP001497480">
    <property type="component" value="Unassembled WGS sequence"/>
</dbReference>
<proteinExistence type="predicted"/>
<dbReference type="InterPro" id="IPR029058">
    <property type="entry name" value="AB_hydrolase_fold"/>
</dbReference>
<comment type="caution">
    <text evidence="2">The sequence shown here is derived from an EMBL/GenBank/DDBJ whole genome shotgun (WGS) entry which is preliminary data.</text>
</comment>
<dbReference type="PANTHER" id="PTHR43139:SF61">
    <property type="entry name" value="ALPHA_BETA-HYDROLASES SUPERFAMILY PROTEIN"/>
    <property type="match status" value="1"/>
</dbReference>
<dbReference type="Pfam" id="PF00561">
    <property type="entry name" value="Abhydrolase_1"/>
    <property type="match status" value="1"/>
</dbReference>
<sequence length="305" mass="34212">MVNVVKSYKSLLHWLMKMVGVTPCTVEIEPGTVMRFWVPSETVSKKPKVVSKPVVVLLHGFCGDGIINWQFQINALTKKYAVYVPDLLFFGGSITDKPDRSPGFQAECLAVGLRKLGVEKCSVVGFSYGGMVAFQMAELYPGLVEAVVVSGSVVAMMESIITNIVKGLGFSTCSEMLMPTTVKGVKDLLSLGAHIEIRFPHSFHKDFLQVMFTNRKERSELLESLVISYKDIYIPKFQQRMHLLWGENDKIFKLKLAENMKEQLGEKATIQSIGDAGHLVHLERPCVYNRCLKHFLSSIYPDTKK</sequence>
<dbReference type="InterPro" id="IPR000073">
    <property type="entry name" value="AB_hydrolase_1"/>
</dbReference>
<feature type="domain" description="AB hydrolase-1" evidence="1">
    <location>
        <begin position="53"/>
        <end position="156"/>
    </location>
</feature>
<dbReference type="AlphaFoldDB" id="A0AAV1YD62"/>